<accession>A0A0D0SV72</accession>
<dbReference type="AlphaFoldDB" id="A0A0D0SV72"/>
<dbReference type="EMBL" id="JXCQ01000134">
    <property type="protein sequence ID" value="KIR14159.1"/>
    <property type="molecule type" value="Genomic_DNA"/>
</dbReference>
<evidence type="ECO:0000313" key="1">
    <source>
        <dbReference type="EMBL" id="KIR14159.1"/>
    </source>
</evidence>
<proteinExistence type="predicted"/>
<comment type="caution">
    <text evidence="1">The sequence shown here is derived from an EMBL/GenBank/DDBJ whole genome shotgun (WGS) entry which is preliminary data.</text>
</comment>
<protein>
    <submittedName>
        <fullName evidence="1">Uncharacterized protein</fullName>
    </submittedName>
</protein>
<organism evidence="1 2">
    <name type="scientific">Pseudomonas fluorescens</name>
    <dbReference type="NCBI Taxonomy" id="294"/>
    <lineage>
        <taxon>Bacteria</taxon>
        <taxon>Pseudomonadati</taxon>
        <taxon>Pseudomonadota</taxon>
        <taxon>Gammaproteobacteria</taxon>
        <taxon>Pseudomonadales</taxon>
        <taxon>Pseudomonadaceae</taxon>
        <taxon>Pseudomonas</taxon>
    </lineage>
</organism>
<name>A0A0D0SV72_PSEFL</name>
<gene>
    <name evidence="1" type="ORF">PFLU3_56850</name>
</gene>
<sequence>MHVAHRGVVAPDGEHGGEVEHAVEVDGRVVTDQFQFKFERLGKAFFKGERDHFKGIAPQRFEGVTQVALTGHETSLW</sequence>
<evidence type="ECO:0000313" key="2">
    <source>
        <dbReference type="Proteomes" id="UP000032210"/>
    </source>
</evidence>
<reference evidence="1 2" key="1">
    <citation type="submission" date="2015-01" db="EMBL/GenBank/DDBJ databases">
        <title>Genome sequence of the beneficial rhizobacterium Pseudomonas fluorescens 2-79.</title>
        <authorList>
            <person name="Thuermer A."/>
            <person name="Daniel R."/>
        </authorList>
    </citation>
    <scope>NUCLEOTIDE SEQUENCE [LARGE SCALE GENOMIC DNA]</scope>
    <source>
        <strain evidence="1 2">2-79</strain>
    </source>
</reference>
<dbReference type="Proteomes" id="UP000032210">
    <property type="component" value="Unassembled WGS sequence"/>
</dbReference>